<dbReference type="Gene3D" id="2.60.120.40">
    <property type="match status" value="1"/>
</dbReference>
<dbReference type="Gene3D" id="2.30.29.30">
    <property type="entry name" value="Pleckstrin-homology domain (PH domain)/Phosphotyrosine-binding domain (PTB)"/>
    <property type="match status" value="1"/>
</dbReference>
<feature type="compositionally biased region" description="Basic and acidic residues" evidence="14">
    <location>
        <begin position="500"/>
        <end position="513"/>
    </location>
</feature>
<dbReference type="CDD" id="cd11973">
    <property type="entry name" value="SH3_ASEF"/>
    <property type="match status" value="1"/>
</dbReference>
<gene>
    <name evidence="19" type="primary">SPATA13</name>
</gene>
<dbReference type="GO" id="GO:0030334">
    <property type="term" value="P:regulation of cell migration"/>
    <property type="evidence" value="ECO:0007669"/>
    <property type="project" value="Ensembl"/>
</dbReference>
<dbReference type="PANTHER" id="PTHR47544:SF5">
    <property type="entry name" value="SPERMATOGENESIS-ASSOCIATED 13"/>
    <property type="match status" value="1"/>
</dbReference>
<dbReference type="GO" id="GO:0016477">
    <property type="term" value="P:cell migration"/>
    <property type="evidence" value="ECO:0007669"/>
    <property type="project" value="Ensembl"/>
</dbReference>
<evidence type="ECO:0000259" key="17">
    <source>
        <dbReference type="PROSITE" id="PS50010"/>
    </source>
</evidence>
<name>A0A8I3WH85_CALJA</name>
<dbReference type="CDD" id="cd01224">
    <property type="entry name" value="PH_Collybistin_ASEF"/>
    <property type="match status" value="1"/>
</dbReference>
<evidence type="ECO:0000313" key="20">
    <source>
        <dbReference type="Proteomes" id="UP000008225"/>
    </source>
</evidence>
<dbReference type="GO" id="GO:0005085">
    <property type="term" value="F:guanyl-nucleotide exchange factor activity"/>
    <property type="evidence" value="ECO:0007669"/>
    <property type="project" value="UniProtKB-KW"/>
</dbReference>
<keyword evidence="11" id="KW-0472">Membrane</keyword>
<dbReference type="Gene3D" id="2.30.30.40">
    <property type="entry name" value="SH3 Domains"/>
    <property type="match status" value="1"/>
</dbReference>
<dbReference type="InterPro" id="IPR000219">
    <property type="entry name" value="DH_dom"/>
</dbReference>
<dbReference type="GO" id="GO:0030175">
    <property type="term" value="C:filopodium"/>
    <property type="evidence" value="ECO:0007669"/>
    <property type="project" value="Ensembl"/>
</dbReference>
<dbReference type="PROSITE" id="PS50010">
    <property type="entry name" value="DH_2"/>
    <property type="match status" value="1"/>
</dbReference>
<feature type="compositionally biased region" description="Basic and acidic residues" evidence="14">
    <location>
        <begin position="1231"/>
        <end position="1250"/>
    </location>
</feature>
<feature type="compositionally biased region" description="Polar residues" evidence="14">
    <location>
        <begin position="590"/>
        <end position="599"/>
    </location>
</feature>
<dbReference type="SMART" id="SM00326">
    <property type="entry name" value="SH3"/>
    <property type="match status" value="1"/>
</dbReference>
<feature type="compositionally biased region" description="Basic and acidic residues" evidence="14">
    <location>
        <begin position="359"/>
        <end position="377"/>
    </location>
</feature>
<dbReference type="InterPro" id="IPR011993">
    <property type="entry name" value="PH-like_dom_sf"/>
</dbReference>
<feature type="domain" description="SH3" evidence="15">
    <location>
        <begin position="770"/>
        <end position="829"/>
    </location>
</feature>
<keyword evidence="5" id="KW-1003">Cell membrane</keyword>
<evidence type="ECO:0000259" key="18">
    <source>
        <dbReference type="PROSITE" id="PS50871"/>
    </source>
</evidence>
<feature type="compositionally biased region" description="Basic and acidic residues" evidence="14">
    <location>
        <begin position="555"/>
        <end position="571"/>
    </location>
</feature>
<dbReference type="InterPro" id="IPR001849">
    <property type="entry name" value="PH_domain"/>
</dbReference>
<evidence type="ECO:0000259" key="15">
    <source>
        <dbReference type="PROSITE" id="PS50002"/>
    </source>
</evidence>
<dbReference type="CDD" id="cd00160">
    <property type="entry name" value="RhoGEF"/>
    <property type="match status" value="1"/>
</dbReference>
<dbReference type="GO" id="GO:0005654">
    <property type="term" value="C:nucleoplasm"/>
    <property type="evidence" value="ECO:0007669"/>
    <property type="project" value="Ensembl"/>
</dbReference>
<dbReference type="PROSITE" id="PS50871">
    <property type="entry name" value="C1Q"/>
    <property type="match status" value="1"/>
</dbReference>
<dbReference type="GO" id="GO:0030027">
    <property type="term" value="C:lamellipodium"/>
    <property type="evidence" value="ECO:0007669"/>
    <property type="project" value="Ensembl"/>
</dbReference>
<keyword evidence="8" id="KW-0344">Guanine-nucleotide releasing factor</keyword>
<dbReference type="Proteomes" id="UP000008225">
    <property type="component" value="Chromosome 5"/>
</dbReference>
<feature type="compositionally biased region" description="Pro residues" evidence="14">
    <location>
        <begin position="460"/>
        <end position="476"/>
    </location>
</feature>
<evidence type="ECO:0000256" key="12">
    <source>
        <dbReference type="ARBA" id="ARBA00023273"/>
    </source>
</evidence>
<evidence type="ECO:0000256" key="1">
    <source>
        <dbReference type="ARBA" id="ARBA00004496"/>
    </source>
</evidence>
<evidence type="ECO:0000256" key="9">
    <source>
        <dbReference type="ARBA" id="ARBA00022729"/>
    </source>
</evidence>
<dbReference type="GeneTree" id="ENSGT00940000154103"/>
<dbReference type="OMA" id="NVTEVAW"/>
<comment type="subcellular location">
    <subcellularLocation>
        <location evidence="3">Cell projection</location>
        <location evidence="3">Ruffle membrane</location>
    </subcellularLocation>
    <subcellularLocation>
        <location evidence="1">Cytoplasm</location>
    </subcellularLocation>
    <subcellularLocation>
        <location evidence="2">Secreted</location>
    </subcellularLocation>
</comment>
<dbReference type="InterPro" id="IPR001452">
    <property type="entry name" value="SH3_domain"/>
</dbReference>
<dbReference type="FunFam" id="2.60.120.40:FF:000001">
    <property type="entry name" value="Complement C1q B chain"/>
    <property type="match status" value="1"/>
</dbReference>
<accession>A0A8I3WH85</accession>
<dbReference type="Pfam" id="PF22697">
    <property type="entry name" value="SOS1_NGEF_PH"/>
    <property type="match status" value="1"/>
</dbReference>
<keyword evidence="10" id="KW-0176">Collagen</keyword>
<feature type="region of interest" description="Disordered" evidence="14">
    <location>
        <begin position="1208"/>
        <end position="1351"/>
    </location>
</feature>
<feature type="domain" description="DH" evidence="17">
    <location>
        <begin position="863"/>
        <end position="1047"/>
    </location>
</feature>
<feature type="compositionally biased region" description="Polar residues" evidence="14">
    <location>
        <begin position="715"/>
        <end position="724"/>
    </location>
</feature>
<dbReference type="SUPFAM" id="SSF48065">
    <property type="entry name" value="DBL homology domain (DH-domain)"/>
    <property type="match status" value="1"/>
</dbReference>
<dbReference type="GO" id="GO:0005581">
    <property type="term" value="C:collagen trimer"/>
    <property type="evidence" value="ECO:0007669"/>
    <property type="project" value="UniProtKB-KW"/>
</dbReference>
<keyword evidence="9" id="KW-0732">Signal</keyword>
<dbReference type="PROSITE" id="PS50003">
    <property type="entry name" value="PH_DOMAIN"/>
    <property type="match status" value="1"/>
</dbReference>
<evidence type="ECO:0000256" key="8">
    <source>
        <dbReference type="ARBA" id="ARBA00022658"/>
    </source>
</evidence>
<feature type="region of interest" description="Disordered" evidence="14">
    <location>
        <begin position="833"/>
        <end position="856"/>
    </location>
</feature>
<evidence type="ECO:0000256" key="14">
    <source>
        <dbReference type="SAM" id="MobiDB-lite"/>
    </source>
</evidence>
<feature type="region of interest" description="Disordered" evidence="14">
    <location>
        <begin position="711"/>
        <end position="737"/>
    </location>
</feature>
<keyword evidence="4 13" id="KW-0728">SH3 domain</keyword>
<dbReference type="PANTHER" id="PTHR47544">
    <property type="entry name" value="RHO GUANINE NUCLEOTIDE EXCHANGE FACTOR 4"/>
    <property type="match status" value="1"/>
</dbReference>
<dbReference type="GO" id="GO:0005829">
    <property type="term" value="C:cytosol"/>
    <property type="evidence" value="ECO:0007669"/>
    <property type="project" value="Ensembl"/>
</dbReference>
<reference evidence="19" key="2">
    <citation type="submission" date="2025-08" db="UniProtKB">
        <authorList>
            <consortium name="Ensembl"/>
        </authorList>
    </citation>
    <scope>IDENTIFICATION</scope>
</reference>
<feature type="region of interest" description="Disordered" evidence="14">
    <location>
        <begin position="359"/>
        <end position="378"/>
    </location>
</feature>
<keyword evidence="12" id="KW-0966">Cell projection</keyword>
<evidence type="ECO:0000256" key="5">
    <source>
        <dbReference type="ARBA" id="ARBA00022475"/>
    </source>
</evidence>
<organism evidence="19 20">
    <name type="scientific">Callithrix jacchus</name>
    <name type="common">White-tufted-ear marmoset</name>
    <name type="synonym">Simia Jacchus</name>
    <dbReference type="NCBI Taxonomy" id="9483"/>
    <lineage>
        <taxon>Eukaryota</taxon>
        <taxon>Metazoa</taxon>
        <taxon>Chordata</taxon>
        <taxon>Craniata</taxon>
        <taxon>Vertebrata</taxon>
        <taxon>Euteleostomi</taxon>
        <taxon>Mammalia</taxon>
        <taxon>Eutheria</taxon>
        <taxon>Euarchontoglires</taxon>
        <taxon>Primates</taxon>
        <taxon>Haplorrhini</taxon>
        <taxon>Platyrrhini</taxon>
        <taxon>Cebidae</taxon>
        <taxon>Callitrichinae</taxon>
        <taxon>Callithrix</taxon>
        <taxon>Callithrix</taxon>
    </lineage>
</organism>
<dbReference type="Ensembl" id="ENSCJAT00000119262.1">
    <property type="protein sequence ID" value="ENSCJAP00000088719.1"/>
    <property type="gene ID" value="ENSCJAG00000018870.5"/>
</dbReference>
<evidence type="ECO:0000256" key="7">
    <source>
        <dbReference type="ARBA" id="ARBA00022525"/>
    </source>
</evidence>
<dbReference type="GO" id="GO:0030032">
    <property type="term" value="P:lamellipodium assembly"/>
    <property type="evidence" value="ECO:0007669"/>
    <property type="project" value="Ensembl"/>
</dbReference>
<feature type="domain" description="PH" evidence="16">
    <location>
        <begin position="1078"/>
        <end position="1184"/>
    </location>
</feature>
<dbReference type="PRINTS" id="PR00007">
    <property type="entry name" value="COMPLEMNTC1Q"/>
</dbReference>
<dbReference type="InterPro" id="IPR035899">
    <property type="entry name" value="DBL_dom_sf"/>
</dbReference>
<dbReference type="InterPro" id="IPR008160">
    <property type="entry name" value="Collagen"/>
</dbReference>
<dbReference type="FunFam" id="2.30.30.40:FF:000077">
    <property type="entry name" value="spermatogenesis-associated protein 13 isoform X2"/>
    <property type="match status" value="1"/>
</dbReference>
<dbReference type="PROSITE" id="PS50002">
    <property type="entry name" value="SH3"/>
    <property type="match status" value="1"/>
</dbReference>
<dbReference type="InterPro" id="IPR036028">
    <property type="entry name" value="SH3-like_dom_sf"/>
</dbReference>
<dbReference type="SUPFAM" id="SSF50729">
    <property type="entry name" value="PH domain-like"/>
    <property type="match status" value="1"/>
</dbReference>
<keyword evidence="6" id="KW-0963">Cytoplasm</keyword>
<evidence type="ECO:0000256" key="2">
    <source>
        <dbReference type="ARBA" id="ARBA00004613"/>
    </source>
</evidence>
<dbReference type="Pfam" id="PF00621">
    <property type="entry name" value="RhoGEF"/>
    <property type="match status" value="1"/>
</dbReference>
<reference evidence="19 20" key="1">
    <citation type="submission" date="2009-03" db="EMBL/GenBank/DDBJ databases">
        <authorList>
            <person name="Warren W."/>
            <person name="Ye L."/>
            <person name="Minx P."/>
            <person name="Worley K."/>
            <person name="Gibbs R."/>
            <person name="Wilson R.K."/>
        </authorList>
    </citation>
    <scope>NUCLEOTIDE SEQUENCE [LARGE SCALE GENOMIC DNA]</scope>
</reference>
<keyword evidence="7" id="KW-0964">Secreted</keyword>
<feature type="compositionally biased region" description="Basic and acidic residues" evidence="14">
    <location>
        <begin position="610"/>
        <end position="620"/>
    </location>
</feature>
<dbReference type="FunFam" id="1.20.900.10:FF:000002">
    <property type="entry name" value="Rho guanine nucleotide exchange factor 9"/>
    <property type="match status" value="1"/>
</dbReference>
<reference evidence="19" key="3">
    <citation type="submission" date="2025-09" db="UniProtKB">
        <authorList>
            <consortium name="Ensembl"/>
        </authorList>
    </citation>
    <scope>IDENTIFICATION</scope>
</reference>
<dbReference type="Gene3D" id="1.20.900.10">
    <property type="entry name" value="Dbl homology (DH) domain"/>
    <property type="match status" value="1"/>
</dbReference>
<dbReference type="GO" id="GO:0046847">
    <property type="term" value="P:filopodium assembly"/>
    <property type="evidence" value="ECO:0007669"/>
    <property type="project" value="Ensembl"/>
</dbReference>
<dbReference type="InterPro" id="IPR008983">
    <property type="entry name" value="Tumour_necrosis_fac-like_dom"/>
</dbReference>
<dbReference type="GO" id="GO:0005576">
    <property type="term" value="C:extracellular region"/>
    <property type="evidence" value="ECO:0007669"/>
    <property type="project" value="UniProtKB-SubCell"/>
</dbReference>
<feature type="compositionally biased region" description="Low complexity" evidence="14">
    <location>
        <begin position="167"/>
        <end position="178"/>
    </location>
</feature>
<dbReference type="SMART" id="SM00233">
    <property type="entry name" value="PH"/>
    <property type="match status" value="1"/>
</dbReference>
<dbReference type="GO" id="GO:0032587">
    <property type="term" value="C:ruffle membrane"/>
    <property type="evidence" value="ECO:0007669"/>
    <property type="project" value="UniProtKB-SubCell"/>
</dbReference>
<feature type="domain" description="C1q" evidence="18">
    <location>
        <begin position="1359"/>
        <end position="1495"/>
    </location>
</feature>
<dbReference type="InterPro" id="IPR055251">
    <property type="entry name" value="SOS1_NGEF_PH"/>
</dbReference>
<proteinExistence type="predicted"/>
<dbReference type="Pfam" id="PF00386">
    <property type="entry name" value="C1q"/>
    <property type="match status" value="1"/>
</dbReference>
<sequence>MAMTQAALQPWAPCPENMTTAPNGPGPGPAAPCPGPDLKDLKMVTSTTCGNGVCGCNPGGDTDTREAKLSPAKLVRLFSTSRKKTNAHPERPHSVVLVGNSSAWNTLASFRKMGSFKKLKSSVLKGIQSREGSNACSKGEASEHGLAKPIANGTVPGAQANRESPLAPGAARGAPRAAEWGTLDGSDPEDTDDAFQRSTHRSRSLRRAYGLGRICLLDMPQNHATPTIATGQAPTTCEILVRDPENNSMGCRKSKSTDNLAFLKKSSFKRKSTSNLADLRTAHYAQVPQRTLSSSSADSQKLGSGRTKRWRSPIRAKDFDRVFELVSNVTEAAWRRESPRSGAPSPGEASLRLQAHSQLHDDYSRRVSRNTEQDSRRGVVVRHGTTADCSVARGFSSATSKGPCLNTDTAVFPLEAKSSWAVESYSPCTRSSLPSPIAQDVLSKDSHDPDAGSQLTFDPGQPPTPLRPTTPKPQSPQSPGTGSAECHSNRSAPSISSEESEGKTEEPDQREPEPVSLQDSLEATHSDEGKGLLVNIGGAAGPEEKEEEEVVPDGPWRRDSSQDEERTEAQRTPRRRWGSGRWPRPRPLSDYSQLASRSLSIPEDSVATDPQKEDHVDKDPQASMTSASPEDQNAPVGGPKGARRRRPISVIGGVSLYGTNQTEELEKLLTQPAARPPLPAHQVPPYKAVSARFRPFTFSQSTPIGLDRVGRRQQMRASNISSDGGTEPSALVDDNGSEEDFSFEDLCQASPRYLQPGGEQLAINELISDGNVVCAEALWDHVTMDDQELGFKAGDVIQVLEASNKDWWWGRSEDKEAWFPASFVRLRVNQEELSENSSSTPSEEQDEEASQSRHRHFENKQQMRTNVIREIMDTERVYIKHLRDICEGYIRQCRKHTAMFTVAQLATIFGNIEDIYKFQRRFLKDLEKQYNKEEPHLSEIGSCFLQHQEGFAIYSEYCNNHPGACLELANLMKQGKYRHFFEACRLLQQMIDIAIDGFLLTPVQKICKYPLQLAELLKYTTQEHSDYSNIKAAYEAMKNVACLINERKRKLESIDKIARWQVSIVGWEGLDILDRSSELIHSGELTKITKQGKSQQRTFFLFDHQLVSCKKDLLRRDMLYYKGRLDMDDMELVDLEDGRDKDCNLSVKNAFKLVSRTTDEVHLFCAKKQEDKARWLQACADERRRVQEDQELGMEISENQKKLAMLNAQKAGHGKSKGEPGHPGSPGKDGTSGEKGERGADGKVEAKGIKGDQGSRGSPGKHGPKGLAGPMGEKGLRGETGPQGQKGNKGDVGPTGPEGPRGNTGSLGPTGLPGPMGPIGKPGPKGEAGPMGPQGEPGVRGIRGWKGDRGEKGKIGETLVLPKSAFTVGLTVLSKFPSSDVPIKFDKILFNEFKHYDIATGKFTCHIAGVYYFTYHITVFSRNVQVSLVKNGIKILHTKDAYMSSEDQASGGIVLQLKLGDEVWLQVTGGERFNGLFADEDDDTTFTGFLLFSSP</sequence>
<feature type="compositionally biased region" description="Polar residues" evidence="14">
    <location>
        <begin position="622"/>
        <end position="631"/>
    </location>
</feature>
<feature type="compositionally biased region" description="Polar residues" evidence="14">
    <location>
        <begin position="288"/>
        <end position="302"/>
    </location>
</feature>
<keyword evidence="20" id="KW-1185">Reference proteome</keyword>
<feature type="region of interest" description="Disordered" evidence="14">
    <location>
        <begin position="426"/>
        <end position="647"/>
    </location>
</feature>
<evidence type="ECO:0000256" key="10">
    <source>
        <dbReference type="ARBA" id="ARBA00023119"/>
    </source>
</evidence>
<protein>
    <submittedName>
        <fullName evidence="19">Spermatosis associated 13</fullName>
    </submittedName>
</protein>
<evidence type="ECO:0000256" key="11">
    <source>
        <dbReference type="ARBA" id="ARBA00023136"/>
    </source>
</evidence>
<evidence type="ECO:0000256" key="13">
    <source>
        <dbReference type="PROSITE-ProRule" id="PRU00192"/>
    </source>
</evidence>
<dbReference type="SMART" id="SM00110">
    <property type="entry name" value="C1Q"/>
    <property type="match status" value="1"/>
</dbReference>
<evidence type="ECO:0000313" key="19">
    <source>
        <dbReference type="Ensembl" id="ENSCJAP00000088719.1"/>
    </source>
</evidence>
<feature type="region of interest" description="Disordered" evidence="14">
    <location>
        <begin position="127"/>
        <end position="203"/>
    </location>
</feature>
<dbReference type="Pfam" id="PF00018">
    <property type="entry name" value="SH3_1"/>
    <property type="match status" value="1"/>
</dbReference>
<dbReference type="SMART" id="SM00325">
    <property type="entry name" value="RhoGEF"/>
    <property type="match status" value="1"/>
</dbReference>
<feature type="region of interest" description="Disordered" evidence="14">
    <location>
        <begin position="1"/>
        <end position="33"/>
    </location>
</feature>
<dbReference type="FunFam" id="2.30.29.30:FF:000015">
    <property type="entry name" value="Rho guanine nucleotide exchange factor 9"/>
    <property type="match status" value="1"/>
</dbReference>
<evidence type="ECO:0000256" key="4">
    <source>
        <dbReference type="ARBA" id="ARBA00022443"/>
    </source>
</evidence>
<feature type="region of interest" description="Disordered" evidence="14">
    <location>
        <begin position="287"/>
        <end position="309"/>
    </location>
</feature>
<dbReference type="SUPFAM" id="SSF50044">
    <property type="entry name" value="SH3-domain"/>
    <property type="match status" value="1"/>
</dbReference>
<evidence type="ECO:0000256" key="3">
    <source>
        <dbReference type="ARBA" id="ARBA00004632"/>
    </source>
</evidence>
<dbReference type="InterPro" id="IPR001073">
    <property type="entry name" value="C1q_dom"/>
</dbReference>
<dbReference type="Pfam" id="PF01391">
    <property type="entry name" value="Collagen"/>
    <property type="match status" value="2"/>
</dbReference>
<feature type="compositionally biased region" description="Pro residues" evidence="14">
    <location>
        <begin position="24"/>
        <end position="33"/>
    </location>
</feature>
<evidence type="ECO:0000259" key="16">
    <source>
        <dbReference type="PROSITE" id="PS50003"/>
    </source>
</evidence>
<dbReference type="SUPFAM" id="SSF49842">
    <property type="entry name" value="TNF-like"/>
    <property type="match status" value="1"/>
</dbReference>
<evidence type="ECO:0000256" key="6">
    <source>
        <dbReference type="ARBA" id="ARBA00022490"/>
    </source>
</evidence>